<keyword evidence="4" id="KW-1185">Reference proteome</keyword>
<evidence type="ECO:0000256" key="1">
    <source>
        <dbReference type="SAM" id="MobiDB-lite"/>
    </source>
</evidence>
<accession>A0A2H9ZVQ9</accession>
<evidence type="ECO:0000313" key="3">
    <source>
        <dbReference type="EMBL" id="PKA48795.1"/>
    </source>
</evidence>
<sequence>MFPPLMHFFYSSASFLNCLLTFRLSPDPRRAITSTAKPPPQPEAISPSQFDRPILTFNPLDLESAEQLPDPADGDTSGAGINHPYWKQIGKIVIIHGHRLHSAPHQDGALPLLSRDDGKPLCGVGAEEDHIPHPLLGRHLLLPSHPPHPPDSRRLPSGLQSTRRRSLHLPLPLLGSACDMNCTPR</sequence>
<feature type="region of interest" description="Disordered" evidence="1">
    <location>
        <begin position="31"/>
        <end position="50"/>
    </location>
</feature>
<dbReference type="AlphaFoldDB" id="A0A2H9ZVQ9"/>
<evidence type="ECO:0000313" key="2">
    <source>
        <dbReference type="EMBL" id="PKA47363.1"/>
    </source>
</evidence>
<dbReference type="EMBL" id="KZ452204">
    <property type="protein sequence ID" value="PKA48795.1"/>
    <property type="molecule type" value="Genomic_DNA"/>
</dbReference>
<protein>
    <submittedName>
        <fullName evidence="2">Uncharacterized protein</fullName>
    </submittedName>
</protein>
<gene>
    <name evidence="2" type="ORF">AXF42_Ash021477</name>
    <name evidence="3" type="ORF">AXF42_Ash021480</name>
</gene>
<dbReference type="EMBL" id="KZ453519">
    <property type="protein sequence ID" value="PKA47363.1"/>
    <property type="molecule type" value="Genomic_DNA"/>
</dbReference>
<evidence type="ECO:0000313" key="4">
    <source>
        <dbReference type="Proteomes" id="UP000236161"/>
    </source>
</evidence>
<name>A0A2H9ZVQ9_9ASPA</name>
<proteinExistence type="predicted"/>
<reference evidence="2 4" key="1">
    <citation type="journal article" date="2017" name="Nature">
        <title>The Apostasia genome and the evolution of orchids.</title>
        <authorList>
            <person name="Zhang G.Q."/>
            <person name="Liu K.W."/>
            <person name="Li Z."/>
            <person name="Lohaus R."/>
            <person name="Hsiao Y.Y."/>
            <person name="Niu S.C."/>
            <person name="Wang J.Y."/>
            <person name="Lin Y.C."/>
            <person name="Xu Q."/>
            <person name="Chen L.J."/>
            <person name="Yoshida K."/>
            <person name="Fujiwara S."/>
            <person name="Wang Z.W."/>
            <person name="Zhang Y.Q."/>
            <person name="Mitsuda N."/>
            <person name="Wang M."/>
            <person name="Liu G.H."/>
            <person name="Pecoraro L."/>
            <person name="Huang H.X."/>
            <person name="Xiao X.J."/>
            <person name="Lin M."/>
            <person name="Wu X.Y."/>
            <person name="Wu W.L."/>
            <person name="Chen Y.Y."/>
            <person name="Chang S.B."/>
            <person name="Sakamoto S."/>
            <person name="Ohme-Takagi M."/>
            <person name="Yagi M."/>
            <person name="Zeng S.J."/>
            <person name="Shen C.Y."/>
            <person name="Yeh C.M."/>
            <person name="Luo Y.B."/>
            <person name="Tsai W.C."/>
            <person name="Van de Peer Y."/>
            <person name="Liu Z.J."/>
        </authorList>
    </citation>
    <scope>NUCLEOTIDE SEQUENCE [LARGE SCALE GENOMIC DNA]</scope>
    <source>
        <strain evidence="2">ASH160606</strain>
        <strain evidence="4">cv. Shenzhen</strain>
        <tissue evidence="2">Stem</tissue>
    </source>
</reference>
<dbReference type="Proteomes" id="UP000236161">
    <property type="component" value="Unassembled WGS sequence"/>
</dbReference>
<reference evidence="2" key="2">
    <citation type="submission" date="2017-10" db="EMBL/GenBank/DDBJ databases">
        <authorList>
            <person name="Banno H."/>
            <person name="Chua N.-H."/>
        </authorList>
    </citation>
    <scope>NUCLEOTIDE SEQUENCE</scope>
    <source>
        <strain evidence="2">ASH160606</strain>
        <tissue evidence="2">Stem</tissue>
    </source>
</reference>
<organism evidence="2 4">
    <name type="scientific">Apostasia shenzhenica</name>
    <dbReference type="NCBI Taxonomy" id="1088818"/>
    <lineage>
        <taxon>Eukaryota</taxon>
        <taxon>Viridiplantae</taxon>
        <taxon>Streptophyta</taxon>
        <taxon>Embryophyta</taxon>
        <taxon>Tracheophyta</taxon>
        <taxon>Spermatophyta</taxon>
        <taxon>Magnoliopsida</taxon>
        <taxon>Liliopsida</taxon>
        <taxon>Asparagales</taxon>
        <taxon>Orchidaceae</taxon>
        <taxon>Apostasioideae</taxon>
        <taxon>Apostasia</taxon>
    </lineage>
</organism>
<feature type="region of interest" description="Disordered" evidence="1">
    <location>
        <begin position="137"/>
        <end position="163"/>
    </location>
</feature>